<dbReference type="PANTHER" id="PTHR45898">
    <property type="entry name" value="TOM1-LIKE PROTEIN"/>
    <property type="match status" value="1"/>
</dbReference>
<accession>A0A8K0IAF9</accession>
<dbReference type="Gene3D" id="1.25.40.90">
    <property type="match status" value="1"/>
</dbReference>
<feature type="domain" description="GAT" evidence="8">
    <location>
        <begin position="122"/>
        <end position="210"/>
    </location>
</feature>
<feature type="compositionally biased region" description="Low complexity" evidence="6">
    <location>
        <begin position="638"/>
        <end position="649"/>
    </location>
</feature>
<dbReference type="OrthoDB" id="2018246at2759"/>
<dbReference type="SUPFAM" id="SSF89009">
    <property type="entry name" value="GAT-like domain"/>
    <property type="match status" value="1"/>
</dbReference>
<dbReference type="Proteomes" id="UP000797356">
    <property type="component" value="Chromosome 6"/>
</dbReference>
<feature type="region of interest" description="Disordered" evidence="6">
    <location>
        <begin position="629"/>
        <end position="677"/>
    </location>
</feature>
<dbReference type="AlphaFoldDB" id="A0A8K0IAF9"/>
<proteinExistence type="inferred from homology"/>
<evidence type="ECO:0000256" key="5">
    <source>
        <dbReference type="ARBA" id="ARBA00023136"/>
    </source>
</evidence>
<evidence type="ECO:0000259" key="7">
    <source>
        <dbReference type="PROSITE" id="PS50179"/>
    </source>
</evidence>
<feature type="compositionally biased region" description="Polar residues" evidence="6">
    <location>
        <begin position="233"/>
        <end position="254"/>
    </location>
</feature>
<keyword evidence="3" id="KW-0813">Transport</keyword>
<dbReference type="GO" id="GO:0016020">
    <property type="term" value="C:membrane"/>
    <property type="evidence" value="ECO:0007669"/>
    <property type="project" value="UniProtKB-SubCell"/>
</dbReference>
<feature type="region of interest" description="Disordered" evidence="6">
    <location>
        <begin position="233"/>
        <end position="273"/>
    </location>
</feature>
<sequence length="677" mass="74793">MEACPCFNLYQLLETIVKNCGDMVHMHVAEKDILHEMVTIVRKKQADNHVKEKVLLLIDTWQEAFGGSQTRYPQYCAAYQELLRLGAVFPQRPERSAPIFPRRPELNPDYQEEAPESSAGSDFPILSLAEIQNARGVIDILSQMLNALEPGNKKELTQEVLVDLVDQCHSYKQKAVHLVNTTSNEELLREGLALNDELQRILARHEAVLSGTAVHADKPKTLQALVDVDDSTVTNADSSAHTNQRSNMNTSTSEQSPLQQLPLPAPPASNGAATSLAIIDPNMDLLSGEDFSKPTSENSLALVPVTDLVDGSASSGTEHSILALSDIFSQNSNNSNKPTNAIDSNAAYPASQTYPAAPQLQLEPQQSTYYSNGSVRNSGVPQYEQAAYIQGIQLNQANPAWNNQSSHGLSSQQQATYMPCPKSLFFDMSNPEVVVHEYFLFPHLLSVLWKFPKPSPPLRSYNLSQVFIGHRRALYHLTLSYLKTDTNDQGGALPLPPWEAQTVHNNQPVERQQMRSGQLEGGIHPQPIQSSHLGGMHPGLIQNSQQIGMPTLPMQNNQLGGLYSQPIQGGQFAGMQQQLMQGVQWIGYGYGQQPVAQYYHQRPLYPYAGPNEISQRMYGLSLQDNNSYMNTNSMHPISTSSTFNSQQSNRPSKPEDKLFGDLVSLAKSKQNKPNGIS</sequence>
<dbReference type="InterPro" id="IPR008942">
    <property type="entry name" value="ENTH_VHS"/>
</dbReference>
<dbReference type="InterPro" id="IPR044836">
    <property type="entry name" value="TOL_plant"/>
</dbReference>
<evidence type="ECO:0000256" key="6">
    <source>
        <dbReference type="SAM" id="MobiDB-lite"/>
    </source>
</evidence>
<keyword evidence="10" id="KW-1185">Reference proteome</keyword>
<keyword evidence="5" id="KW-0472">Membrane</keyword>
<evidence type="ECO:0000313" key="9">
    <source>
        <dbReference type="EMBL" id="KAG1346714.1"/>
    </source>
</evidence>
<dbReference type="PROSITE" id="PS50909">
    <property type="entry name" value="GAT"/>
    <property type="match status" value="1"/>
</dbReference>
<reference evidence="9" key="1">
    <citation type="journal article" date="2017" name="Gigascience">
        <title>The genome draft of coconut (Cocos nucifera).</title>
        <authorList>
            <person name="Xiao Y."/>
            <person name="Xu P."/>
            <person name="Fan H."/>
            <person name="Baudouin L."/>
            <person name="Xia W."/>
            <person name="Bocs S."/>
            <person name="Xu J."/>
            <person name="Li Q."/>
            <person name="Guo A."/>
            <person name="Zhou L."/>
            <person name="Li J."/>
            <person name="Wu Y."/>
            <person name="Ma Z."/>
            <person name="Armero A."/>
            <person name="Issali A.E."/>
            <person name="Liu N."/>
            <person name="Peng M."/>
            <person name="Yang Y."/>
        </authorList>
    </citation>
    <scope>NUCLEOTIDE SEQUENCE</scope>
    <source>
        <tissue evidence="9">Spear leaf of Hainan Tall coconut</tissue>
    </source>
</reference>
<organism evidence="9 10">
    <name type="scientific">Cocos nucifera</name>
    <name type="common">Coconut palm</name>
    <dbReference type="NCBI Taxonomy" id="13894"/>
    <lineage>
        <taxon>Eukaryota</taxon>
        <taxon>Viridiplantae</taxon>
        <taxon>Streptophyta</taxon>
        <taxon>Embryophyta</taxon>
        <taxon>Tracheophyta</taxon>
        <taxon>Spermatophyta</taxon>
        <taxon>Magnoliopsida</taxon>
        <taxon>Liliopsida</taxon>
        <taxon>Arecaceae</taxon>
        <taxon>Arecoideae</taxon>
        <taxon>Cocoseae</taxon>
        <taxon>Attaleinae</taxon>
        <taxon>Cocos</taxon>
    </lineage>
</organism>
<comment type="similarity">
    <text evidence="2">Belongs to the TOM1 family.</text>
</comment>
<comment type="subcellular location">
    <subcellularLocation>
        <location evidence="1">Membrane</location>
        <topology evidence="1">Peripheral membrane protein</topology>
    </subcellularLocation>
</comment>
<dbReference type="Pfam" id="PF03127">
    <property type="entry name" value="GAT"/>
    <property type="match status" value="1"/>
</dbReference>
<dbReference type="InterPro" id="IPR004152">
    <property type="entry name" value="GAT_dom"/>
</dbReference>
<feature type="region of interest" description="Disordered" evidence="6">
    <location>
        <begin position="96"/>
        <end position="119"/>
    </location>
</feature>
<dbReference type="EMBL" id="CM017877">
    <property type="protein sequence ID" value="KAG1346714.1"/>
    <property type="molecule type" value="Genomic_DNA"/>
</dbReference>
<feature type="domain" description="VHS" evidence="7">
    <location>
        <begin position="12"/>
        <end position="90"/>
    </location>
</feature>
<dbReference type="GO" id="GO:0043130">
    <property type="term" value="F:ubiquitin binding"/>
    <property type="evidence" value="ECO:0007669"/>
    <property type="project" value="InterPro"/>
</dbReference>
<dbReference type="PANTHER" id="PTHR45898:SF4">
    <property type="entry name" value="TARGET OF MYB PROTEIN 1"/>
    <property type="match status" value="1"/>
</dbReference>
<dbReference type="GO" id="GO:0005737">
    <property type="term" value="C:cytoplasm"/>
    <property type="evidence" value="ECO:0007669"/>
    <property type="project" value="UniProtKB-ARBA"/>
</dbReference>
<evidence type="ECO:0000256" key="1">
    <source>
        <dbReference type="ARBA" id="ARBA00004170"/>
    </source>
</evidence>
<dbReference type="CDD" id="cd03561">
    <property type="entry name" value="VHS"/>
    <property type="match status" value="1"/>
</dbReference>
<evidence type="ECO:0000313" key="10">
    <source>
        <dbReference type="Proteomes" id="UP000797356"/>
    </source>
</evidence>
<evidence type="ECO:0000256" key="4">
    <source>
        <dbReference type="ARBA" id="ARBA00022927"/>
    </source>
</evidence>
<protein>
    <submittedName>
        <fullName evidence="9">TOM1-like protein 9</fullName>
    </submittedName>
</protein>
<dbReference type="InterPro" id="IPR038425">
    <property type="entry name" value="GAT_sf"/>
</dbReference>
<feature type="compositionally biased region" description="Polar residues" evidence="6">
    <location>
        <begin position="667"/>
        <end position="677"/>
    </location>
</feature>
<evidence type="ECO:0000256" key="2">
    <source>
        <dbReference type="ARBA" id="ARBA00007708"/>
    </source>
</evidence>
<name>A0A8K0IAF9_COCNU</name>
<gene>
    <name evidence="9" type="ORF">COCNU_06G005430</name>
</gene>
<dbReference type="Gene3D" id="1.20.58.160">
    <property type="match status" value="1"/>
</dbReference>
<evidence type="ECO:0000256" key="3">
    <source>
        <dbReference type="ARBA" id="ARBA00022448"/>
    </source>
</evidence>
<dbReference type="CDD" id="cd14231">
    <property type="entry name" value="GAT_GGA-like_plant"/>
    <property type="match status" value="1"/>
</dbReference>
<dbReference type="InterPro" id="IPR002014">
    <property type="entry name" value="VHS_dom"/>
</dbReference>
<dbReference type="SUPFAM" id="SSF48464">
    <property type="entry name" value="ENTH/VHS domain"/>
    <property type="match status" value="1"/>
</dbReference>
<dbReference type="Pfam" id="PF00790">
    <property type="entry name" value="VHS"/>
    <property type="match status" value="1"/>
</dbReference>
<reference evidence="9" key="2">
    <citation type="submission" date="2019-07" db="EMBL/GenBank/DDBJ databases">
        <authorList>
            <person name="Yang Y."/>
            <person name="Bocs S."/>
            <person name="Baudouin L."/>
        </authorList>
    </citation>
    <scope>NUCLEOTIDE SEQUENCE</scope>
    <source>
        <tissue evidence="9">Spear leaf of Hainan Tall coconut</tissue>
    </source>
</reference>
<keyword evidence="4" id="KW-0653">Protein transport</keyword>
<dbReference type="PROSITE" id="PS50179">
    <property type="entry name" value="VHS"/>
    <property type="match status" value="1"/>
</dbReference>
<dbReference type="GO" id="GO:0043328">
    <property type="term" value="P:protein transport to vacuole involved in ubiquitin-dependent protein catabolic process via the multivesicular body sorting pathway"/>
    <property type="evidence" value="ECO:0007669"/>
    <property type="project" value="InterPro"/>
</dbReference>
<comment type="caution">
    <text evidence="9">The sequence shown here is derived from an EMBL/GenBank/DDBJ whole genome shotgun (WGS) entry which is preliminary data.</text>
</comment>
<evidence type="ECO:0000259" key="8">
    <source>
        <dbReference type="PROSITE" id="PS50909"/>
    </source>
</evidence>
<dbReference type="GO" id="GO:0035091">
    <property type="term" value="F:phosphatidylinositol binding"/>
    <property type="evidence" value="ECO:0007669"/>
    <property type="project" value="InterPro"/>
</dbReference>